<name>A0AAV5UTD3_9BILA</name>
<sequence length="236" mass="25459">NGSSSSEMFSLSIFFFLTLLSSIDSRAVVFSPAAPMNLSDLYTNERYVVPVEVPYKIKLPSKDVIQLGLLDAKKVFAEQRIRAGIAPEPQDIPEKGLRLESSPAGSYLWSHAENNNNVILAIHHEQPFELDFHLKSLSKGSDPAPKPPKSTTTTTTPKSSTESKIPDDPDVPSKDSTPAGTKPIDDSPVPLVPMKPAQPVPKPEDKTDSDSKPKPAPSGKDSKPPGKDAVQKPSTP</sequence>
<feature type="compositionally biased region" description="Basic and acidic residues" evidence="1">
    <location>
        <begin position="164"/>
        <end position="173"/>
    </location>
</feature>
<feature type="signal peptide" evidence="2">
    <location>
        <begin position="1"/>
        <end position="25"/>
    </location>
</feature>
<protein>
    <submittedName>
        <fullName evidence="3">Uncharacterized protein</fullName>
    </submittedName>
</protein>
<feature type="chain" id="PRO_5043831674" evidence="2">
    <location>
        <begin position="26"/>
        <end position="236"/>
    </location>
</feature>
<feature type="compositionally biased region" description="Basic and acidic residues" evidence="1">
    <location>
        <begin position="202"/>
        <end position="213"/>
    </location>
</feature>
<dbReference type="Proteomes" id="UP001432322">
    <property type="component" value="Unassembled WGS sequence"/>
</dbReference>
<evidence type="ECO:0000256" key="2">
    <source>
        <dbReference type="SAM" id="SignalP"/>
    </source>
</evidence>
<gene>
    <name evidence="3" type="ORF">PFISCL1PPCAC_1606</name>
</gene>
<feature type="compositionally biased region" description="Pro residues" evidence="1">
    <location>
        <begin position="190"/>
        <end position="201"/>
    </location>
</feature>
<evidence type="ECO:0000313" key="3">
    <source>
        <dbReference type="EMBL" id="GMT10309.1"/>
    </source>
</evidence>
<accession>A0AAV5UTD3</accession>
<dbReference type="AlphaFoldDB" id="A0AAV5UTD3"/>
<feature type="compositionally biased region" description="Low complexity" evidence="1">
    <location>
        <begin position="149"/>
        <end position="163"/>
    </location>
</feature>
<feature type="compositionally biased region" description="Basic and acidic residues" evidence="1">
    <location>
        <begin position="220"/>
        <end position="230"/>
    </location>
</feature>
<comment type="caution">
    <text evidence="3">The sequence shown here is derived from an EMBL/GenBank/DDBJ whole genome shotgun (WGS) entry which is preliminary data.</text>
</comment>
<feature type="region of interest" description="Disordered" evidence="1">
    <location>
        <begin position="136"/>
        <end position="236"/>
    </location>
</feature>
<keyword evidence="4" id="KW-1185">Reference proteome</keyword>
<evidence type="ECO:0000313" key="4">
    <source>
        <dbReference type="Proteomes" id="UP001432322"/>
    </source>
</evidence>
<proteinExistence type="predicted"/>
<feature type="non-terminal residue" evidence="3">
    <location>
        <position position="1"/>
    </location>
</feature>
<dbReference type="EMBL" id="BTSY01000001">
    <property type="protein sequence ID" value="GMT10309.1"/>
    <property type="molecule type" value="Genomic_DNA"/>
</dbReference>
<evidence type="ECO:0000256" key="1">
    <source>
        <dbReference type="SAM" id="MobiDB-lite"/>
    </source>
</evidence>
<reference evidence="3" key="1">
    <citation type="submission" date="2023-10" db="EMBL/GenBank/DDBJ databases">
        <title>Genome assembly of Pristionchus species.</title>
        <authorList>
            <person name="Yoshida K."/>
            <person name="Sommer R.J."/>
        </authorList>
    </citation>
    <scope>NUCLEOTIDE SEQUENCE</scope>
    <source>
        <strain evidence="3">RS5133</strain>
    </source>
</reference>
<organism evidence="3 4">
    <name type="scientific">Pristionchus fissidentatus</name>
    <dbReference type="NCBI Taxonomy" id="1538716"/>
    <lineage>
        <taxon>Eukaryota</taxon>
        <taxon>Metazoa</taxon>
        <taxon>Ecdysozoa</taxon>
        <taxon>Nematoda</taxon>
        <taxon>Chromadorea</taxon>
        <taxon>Rhabditida</taxon>
        <taxon>Rhabditina</taxon>
        <taxon>Diplogasteromorpha</taxon>
        <taxon>Diplogasteroidea</taxon>
        <taxon>Neodiplogasteridae</taxon>
        <taxon>Pristionchus</taxon>
    </lineage>
</organism>
<keyword evidence="2" id="KW-0732">Signal</keyword>